<evidence type="ECO:0000256" key="3">
    <source>
        <dbReference type="ARBA" id="ARBA00022840"/>
    </source>
</evidence>
<comment type="caution">
    <text evidence="7">The sequence shown here is derived from an EMBL/GenBank/DDBJ whole genome shotgun (WGS) entry which is preliminary data.</text>
</comment>
<evidence type="ECO:0000259" key="6">
    <source>
        <dbReference type="Pfam" id="PF08245"/>
    </source>
</evidence>
<dbReference type="Proteomes" id="UP000179270">
    <property type="component" value="Unassembled WGS sequence"/>
</dbReference>
<dbReference type="InterPro" id="IPR051046">
    <property type="entry name" value="MurCDEF_CellWall_CoF430Synth"/>
</dbReference>
<keyword evidence="1" id="KW-0436">Ligase</keyword>
<dbReference type="SUPFAM" id="SSF53244">
    <property type="entry name" value="MurD-like peptide ligases, peptide-binding domain"/>
    <property type="match status" value="1"/>
</dbReference>
<sequence>MILILLLLTGLIVYFLKSFDFIYIFQTKEYRLDRIINLLKEENLFELLYFRKIKMPAISLRNLLITQIIFLNTLLFTILLLKQNLTNLIIFLILTPIIAFFTMLLGIVISEIPVQIYRKKIINQAKNKVRESEATFIGITGSYGKTSTKEFLYQILSQKFKVAKTNANYNSEVGVALSILGNLNSDTEYFIAELGAYKKGEIKAACEIIHPGYGILTGIGNQHLSLFGSKENLMEAKAELLESLPKDGIAYINKDVKDWKYFSEKTKATKVFYSVDSPPFEIKTNLPGKHNIQNLLPCITLAMHLGITKKQVQSVLKNLKPVSGRLSLEKGINGSTILNDSYNSNLDGFISAIDTANRMSFSKKLILSRGIIELGDEKNSSYRKIIEELNRSDLTLLTTDNLFKSLDTKNKVMNFSKESKMLDFIKQKTDKNTLILIEGRFEPKTLEALLSFPRRRESI</sequence>
<dbReference type="InterPro" id="IPR004101">
    <property type="entry name" value="Mur_ligase_C"/>
</dbReference>
<gene>
    <name evidence="7" type="ORF">A3A74_02540</name>
</gene>
<dbReference type="AlphaFoldDB" id="A0A1F7IES7"/>
<protein>
    <submittedName>
        <fullName evidence="7">Uncharacterized protein</fullName>
    </submittedName>
</protein>
<keyword evidence="4" id="KW-1133">Transmembrane helix</keyword>
<dbReference type="Pfam" id="PF02875">
    <property type="entry name" value="Mur_ligase_C"/>
    <property type="match status" value="1"/>
</dbReference>
<dbReference type="Gene3D" id="3.90.190.20">
    <property type="entry name" value="Mur ligase, C-terminal domain"/>
    <property type="match status" value="1"/>
</dbReference>
<keyword evidence="4" id="KW-0472">Membrane</keyword>
<dbReference type="Gene3D" id="3.40.1190.10">
    <property type="entry name" value="Mur-like, catalytic domain"/>
    <property type="match status" value="1"/>
</dbReference>
<feature type="transmembrane region" description="Helical" evidence="4">
    <location>
        <begin position="63"/>
        <end position="81"/>
    </location>
</feature>
<evidence type="ECO:0000256" key="4">
    <source>
        <dbReference type="SAM" id="Phobius"/>
    </source>
</evidence>
<evidence type="ECO:0000313" key="7">
    <source>
        <dbReference type="EMBL" id="OGK41868.1"/>
    </source>
</evidence>
<evidence type="ECO:0000256" key="1">
    <source>
        <dbReference type="ARBA" id="ARBA00022598"/>
    </source>
</evidence>
<proteinExistence type="predicted"/>
<dbReference type="STRING" id="1802055.A3A74_02540"/>
<dbReference type="EMBL" id="MGAF01000015">
    <property type="protein sequence ID" value="OGK41868.1"/>
    <property type="molecule type" value="Genomic_DNA"/>
</dbReference>
<keyword evidence="4" id="KW-0812">Transmembrane</keyword>
<dbReference type="PANTHER" id="PTHR43024">
    <property type="entry name" value="UDP-N-ACETYLMURAMOYL-TRIPEPTIDE--D-ALANYL-D-ALANINE LIGASE"/>
    <property type="match status" value="1"/>
</dbReference>
<dbReference type="SUPFAM" id="SSF53623">
    <property type="entry name" value="MurD-like peptide ligases, catalytic domain"/>
    <property type="match status" value="1"/>
</dbReference>
<name>A0A1F7IES7_9BACT</name>
<feature type="domain" description="Mur ligase central" evidence="6">
    <location>
        <begin position="139"/>
        <end position="289"/>
    </location>
</feature>
<organism evidence="7 8">
    <name type="scientific">Candidatus Roizmanbacteria bacterium RIFCSPLOWO2_01_FULL_35_13</name>
    <dbReference type="NCBI Taxonomy" id="1802055"/>
    <lineage>
        <taxon>Bacteria</taxon>
        <taxon>Candidatus Roizmaniibacteriota</taxon>
    </lineage>
</organism>
<dbReference type="Pfam" id="PF08245">
    <property type="entry name" value="Mur_ligase_M"/>
    <property type="match status" value="1"/>
</dbReference>
<keyword evidence="3" id="KW-0067">ATP-binding</keyword>
<evidence type="ECO:0000313" key="8">
    <source>
        <dbReference type="Proteomes" id="UP000179270"/>
    </source>
</evidence>
<feature type="transmembrane region" description="Helical" evidence="4">
    <location>
        <begin position="88"/>
        <end position="109"/>
    </location>
</feature>
<dbReference type="GO" id="GO:0005524">
    <property type="term" value="F:ATP binding"/>
    <property type="evidence" value="ECO:0007669"/>
    <property type="project" value="UniProtKB-KW"/>
</dbReference>
<dbReference type="GO" id="GO:0016881">
    <property type="term" value="F:acid-amino acid ligase activity"/>
    <property type="evidence" value="ECO:0007669"/>
    <property type="project" value="InterPro"/>
</dbReference>
<evidence type="ECO:0000259" key="5">
    <source>
        <dbReference type="Pfam" id="PF02875"/>
    </source>
</evidence>
<dbReference type="InterPro" id="IPR013221">
    <property type="entry name" value="Mur_ligase_cen"/>
</dbReference>
<dbReference type="InterPro" id="IPR036615">
    <property type="entry name" value="Mur_ligase_C_dom_sf"/>
</dbReference>
<keyword evidence="2" id="KW-0547">Nucleotide-binding</keyword>
<dbReference type="InterPro" id="IPR036565">
    <property type="entry name" value="Mur-like_cat_sf"/>
</dbReference>
<feature type="domain" description="Mur ligase C-terminal" evidence="5">
    <location>
        <begin position="324"/>
        <end position="439"/>
    </location>
</feature>
<evidence type="ECO:0000256" key="2">
    <source>
        <dbReference type="ARBA" id="ARBA00022741"/>
    </source>
</evidence>
<dbReference type="PANTHER" id="PTHR43024:SF1">
    <property type="entry name" value="UDP-N-ACETYLMURAMOYL-TRIPEPTIDE--D-ALANYL-D-ALANINE LIGASE"/>
    <property type="match status" value="1"/>
</dbReference>
<accession>A0A1F7IES7</accession>
<reference evidence="7 8" key="1">
    <citation type="journal article" date="2016" name="Nat. Commun.">
        <title>Thousands of microbial genomes shed light on interconnected biogeochemical processes in an aquifer system.</title>
        <authorList>
            <person name="Anantharaman K."/>
            <person name="Brown C.T."/>
            <person name="Hug L.A."/>
            <person name="Sharon I."/>
            <person name="Castelle C.J."/>
            <person name="Probst A.J."/>
            <person name="Thomas B.C."/>
            <person name="Singh A."/>
            <person name="Wilkins M.J."/>
            <person name="Karaoz U."/>
            <person name="Brodie E.L."/>
            <person name="Williams K.H."/>
            <person name="Hubbard S.S."/>
            <person name="Banfield J.F."/>
        </authorList>
    </citation>
    <scope>NUCLEOTIDE SEQUENCE [LARGE SCALE GENOMIC DNA]</scope>
</reference>